<dbReference type="STRING" id="105351.A0A401KII1"/>
<dbReference type="GO" id="GO:0022857">
    <property type="term" value="F:transmembrane transporter activity"/>
    <property type="evidence" value="ECO:0007669"/>
    <property type="project" value="InterPro"/>
</dbReference>
<dbReference type="PANTHER" id="PTHR43791">
    <property type="entry name" value="PERMEASE-RELATED"/>
    <property type="match status" value="1"/>
</dbReference>
<dbReference type="PROSITE" id="PS50850">
    <property type="entry name" value="MFS"/>
    <property type="match status" value="1"/>
</dbReference>
<evidence type="ECO:0000313" key="8">
    <source>
        <dbReference type="Proteomes" id="UP000286921"/>
    </source>
</evidence>
<dbReference type="InterPro" id="IPR036259">
    <property type="entry name" value="MFS_trans_sf"/>
</dbReference>
<evidence type="ECO:0000256" key="1">
    <source>
        <dbReference type="ARBA" id="ARBA00004141"/>
    </source>
</evidence>
<evidence type="ECO:0000313" key="7">
    <source>
        <dbReference type="EMBL" id="GCB18955.1"/>
    </source>
</evidence>
<dbReference type="EMBL" id="BDHI01000001">
    <property type="protein sequence ID" value="GCB18955.1"/>
    <property type="molecule type" value="Genomic_DNA"/>
</dbReference>
<name>A0A401KII1_ASPAW</name>
<comment type="caution">
    <text evidence="7">The sequence shown here is derived from an EMBL/GenBank/DDBJ whole genome shotgun (WGS) entry which is preliminary data.</text>
</comment>
<dbReference type="SUPFAM" id="SSF103473">
    <property type="entry name" value="MFS general substrate transporter"/>
    <property type="match status" value="1"/>
</dbReference>
<reference evidence="7 8" key="1">
    <citation type="submission" date="2016-09" db="EMBL/GenBank/DDBJ databases">
        <title>Aspergillus awamori IFM 58123T.</title>
        <authorList>
            <person name="Kusuya Y."/>
            <person name="Shimizu M."/>
            <person name="Takahashi H."/>
            <person name="Yaguchi T."/>
        </authorList>
    </citation>
    <scope>NUCLEOTIDE SEQUENCE [LARGE SCALE GENOMIC DNA]</scope>
    <source>
        <strain evidence="7 8">IFM 58123</strain>
    </source>
</reference>
<feature type="domain" description="Major facilitator superfamily (MFS) profile" evidence="6">
    <location>
        <begin position="26"/>
        <end position="189"/>
    </location>
</feature>
<dbReference type="InterPro" id="IPR011701">
    <property type="entry name" value="MFS"/>
</dbReference>
<dbReference type="GO" id="GO:0016020">
    <property type="term" value="C:membrane"/>
    <property type="evidence" value="ECO:0007669"/>
    <property type="project" value="UniProtKB-SubCell"/>
</dbReference>
<keyword evidence="8" id="KW-1185">Reference proteome</keyword>
<organism evidence="7 8">
    <name type="scientific">Aspergillus awamori</name>
    <name type="common">Black koji mold</name>
    <dbReference type="NCBI Taxonomy" id="105351"/>
    <lineage>
        <taxon>Eukaryota</taxon>
        <taxon>Fungi</taxon>
        <taxon>Dikarya</taxon>
        <taxon>Ascomycota</taxon>
        <taxon>Pezizomycotina</taxon>
        <taxon>Eurotiomycetes</taxon>
        <taxon>Eurotiomycetidae</taxon>
        <taxon>Eurotiales</taxon>
        <taxon>Aspergillaceae</taxon>
        <taxon>Aspergillus</taxon>
    </lineage>
</organism>
<evidence type="ECO:0000256" key="5">
    <source>
        <dbReference type="ARBA" id="ARBA00023136"/>
    </source>
</evidence>
<dbReference type="Gene3D" id="1.20.1250.20">
    <property type="entry name" value="MFS general substrate transporter like domains"/>
    <property type="match status" value="1"/>
</dbReference>
<dbReference type="PANTHER" id="PTHR43791:SF1">
    <property type="entry name" value="ALLANTOATE PERMEASE"/>
    <property type="match status" value="1"/>
</dbReference>
<keyword evidence="3" id="KW-0812">Transmembrane</keyword>
<sequence length="189" mass="20451">MAKKATDFQITATVKEICVDADEALTMVGVGEVLSLNAVEEATLVRKIDWHIMPLMTDLHLHGDEYEWLGSLFYLGYLVSEIPTSRLLQRMPVAQYSAPNVVLWRGVLSCTAASRNYAGAVAARFLLGVFEAAVTPGFALLTSQWYTQAEQAARIGICFGFNGIAQIVGGVIATGIAHATEAALPSWKM</sequence>
<dbReference type="Proteomes" id="UP000286921">
    <property type="component" value="Unassembled WGS sequence"/>
</dbReference>
<evidence type="ECO:0000256" key="4">
    <source>
        <dbReference type="ARBA" id="ARBA00022989"/>
    </source>
</evidence>
<evidence type="ECO:0000256" key="3">
    <source>
        <dbReference type="ARBA" id="ARBA00022692"/>
    </source>
</evidence>
<evidence type="ECO:0000256" key="2">
    <source>
        <dbReference type="ARBA" id="ARBA00022448"/>
    </source>
</evidence>
<dbReference type="InterPro" id="IPR020846">
    <property type="entry name" value="MFS_dom"/>
</dbReference>
<dbReference type="Pfam" id="PF07690">
    <property type="entry name" value="MFS_1"/>
    <property type="match status" value="1"/>
</dbReference>
<dbReference type="AlphaFoldDB" id="A0A401KII1"/>
<keyword evidence="4" id="KW-1133">Transmembrane helix</keyword>
<comment type="subcellular location">
    <subcellularLocation>
        <location evidence="1">Membrane</location>
        <topology evidence="1">Multi-pass membrane protein</topology>
    </subcellularLocation>
</comment>
<proteinExistence type="predicted"/>
<accession>A0A401KII1</accession>
<protein>
    <submittedName>
        <fullName evidence="7">Uncharacterized transporter C417.10</fullName>
    </submittedName>
</protein>
<keyword evidence="5" id="KW-0472">Membrane</keyword>
<keyword evidence="2" id="KW-0813">Transport</keyword>
<evidence type="ECO:0000259" key="6">
    <source>
        <dbReference type="PROSITE" id="PS50850"/>
    </source>
</evidence>
<gene>
    <name evidence="7" type="ORF">AAWM_01840</name>
</gene>